<evidence type="ECO:0000313" key="5">
    <source>
        <dbReference type="Proteomes" id="UP000009046"/>
    </source>
</evidence>
<evidence type="ECO:0000313" key="4">
    <source>
        <dbReference type="EnsemblMetazoa" id="PHUM388680-PA"/>
    </source>
</evidence>
<dbReference type="CTD" id="8237526"/>
<reference evidence="3" key="2">
    <citation type="submission" date="2007-04" db="EMBL/GenBank/DDBJ databases">
        <title>The genome of the human body louse.</title>
        <authorList>
            <consortium name="The Human Body Louse Genome Consortium"/>
            <person name="Kirkness E."/>
            <person name="Walenz B."/>
            <person name="Hass B."/>
            <person name="Bruggner R."/>
            <person name="Strausberg R."/>
        </authorList>
    </citation>
    <scope>NUCLEOTIDE SEQUENCE</scope>
    <source>
        <strain evidence="3">USDA</strain>
    </source>
</reference>
<evidence type="ECO:0000313" key="3">
    <source>
        <dbReference type="EMBL" id="EEB15783.1"/>
    </source>
</evidence>
<evidence type="ECO:0000259" key="2">
    <source>
        <dbReference type="Pfam" id="PF00004"/>
    </source>
</evidence>
<dbReference type="GeneID" id="8237526"/>
<dbReference type="OrthoDB" id="6616786at2759"/>
<dbReference type="Gene3D" id="1.10.8.60">
    <property type="match status" value="1"/>
</dbReference>
<dbReference type="eggNOG" id="KOG0740">
    <property type="taxonomic scope" value="Eukaryota"/>
</dbReference>
<keyword evidence="5" id="KW-1185">Reference proteome</keyword>
<organism>
    <name type="scientific">Pediculus humanus subsp. corporis</name>
    <name type="common">Body louse</name>
    <dbReference type="NCBI Taxonomy" id="121224"/>
    <lineage>
        <taxon>Eukaryota</taxon>
        <taxon>Metazoa</taxon>
        <taxon>Ecdysozoa</taxon>
        <taxon>Arthropoda</taxon>
        <taxon>Hexapoda</taxon>
        <taxon>Insecta</taxon>
        <taxon>Pterygota</taxon>
        <taxon>Neoptera</taxon>
        <taxon>Paraneoptera</taxon>
        <taxon>Psocodea</taxon>
        <taxon>Troctomorpha</taxon>
        <taxon>Phthiraptera</taxon>
        <taxon>Anoplura</taxon>
        <taxon>Pediculidae</taxon>
        <taxon>Pediculus</taxon>
    </lineage>
</organism>
<dbReference type="PANTHER" id="PTHR14690">
    <property type="entry name" value="IQ MOTIF CONTAINING WITH AAA DOMAIN 1"/>
    <property type="match status" value="1"/>
</dbReference>
<dbReference type="KEGG" id="phu:Phum_PHUM388680"/>
<dbReference type="InParanoid" id="E0VQX7"/>
<accession>E0VQX7</accession>
<name>E0VQX7_PEDHC</name>
<dbReference type="Pfam" id="PF00004">
    <property type="entry name" value="AAA"/>
    <property type="match status" value="1"/>
</dbReference>
<dbReference type="InterPro" id="IPR052267">
    <property type="entry name" value="N-DRC_Component"/>
</dbReference>
<dbReference type="VEuPathDB" id="VectorBase:PHUM388680"/>
<dbReference type="SUPFAM" id="SSF52540">
    <property type="entry name" value="P-loop containing nucleoside triphosphate hydrolases"/>
    <property type="match status" value="1"/>
</dbReference>
<feature type="domain" description="ATPase AAA-type core" evidence="2">
    <location>
        <begin position="664"/>
        <end position="782"/>
    </location>
</feature>
<feature type="region of interest" description="Disordered" evidence="1">
    <location>
        <begin position="551"/>
        <end position="586"/>
    </location>
</feature>
<gene>
    <name evidence="4" type="primary">8237526</name>
    <name evidence="3" type="ORF">Phum_PHUM388680</name>
</gene>
<protein>
    <recommendedName>
        <fullName evidence="2">ATPase AAA-type core domain-containing protein</fullName>
    </recommendedName>
</protein>
<dbReference type="InterPro" id="IPR003959">
    <property type="entry name" value="ATPase_AAA_core"/>
</dbReference>
<dbReference type="HOGENOM" id="CLU_005923_0_0_1"/>
<feature type="compositionally biased region" description="Basic and acidic residues" evidence="1">
    <location>
        <begin position="463"/>
        <end position="473"/>
    </location>
</feature>
<reference evidence="3" key="1">
    <citation type="submission" date="2007-04" db="EMBL/GenBank/DDBJ databases">
        <title>Annotation of Pediculus humanus corporis strain USDA.</title>
        <authorList>
            <person name="Kirkness E."/>
            <person name="Hannick L."/>
            <person name="Hass B."/>
            <person name="Bruggner R."/>
            <person name="Lawson D."/>
            <person name="Bidwell S."/>
            <person name="Joardar V."/>
            <person name="Caler E."/>
            <person name="Walenz B."/>
            <person name="Inman J."/>
            <person name="Schobel S."/>
            <person name="Galinsky K."/>
            <person name="Amedeo P."/>
            <person name="Strausberg R."/>
        </authorList>
    </citation>
    <scope>NUCLEOTIDE SEQUENCE</scope>
    <source>
        <strain evidence="3">USDA</strain>
    </source>
</reference>
<dbReference type="RefSeq" id="XP_002428521.1">
    <property type="nucleotide sequence ID" value="XM_002428476.1"/>
</dbReference>
<dbReference type="STRING" id="121224.E0VQX7"/>
<sequence>MSQLYYQQLWNKTQVIVHKNLEFEDSIRKKQPIFDVNLIKWLIGHLYINYVRIVNSLDKCYDQMFHPQKREVIGRLLDMALGRLLELKEDLVRIELDNYYFFDNILIELKLTHQDLEIHVPRYFWRDKEKEKIHRKYLINKVFKEAEREKFRRDYLKNIPEDAQEKAWEKYLMKEEQERMEKEKIDEQHRKILGTTAKKVSSLEQLVSDIQASKEEDNDDDNVVSTILLVQKREKAKHGKILNTIPEKYKRLKNVASKKSEDIENASALIIQKHWKRYLKRREDQHNVVLEILGVIKPSFIDKKTILRIKSREKLVRKIQDERQKDYEEAIETIKNKIVSFYSDGMEEGLVEEIRNWFHWFFQKTNFLPDFPPAKPIIPTGKVLGVPKVLGPDFAEKAFPQEKNKITGYIPKTQLALSLAGLTPIGGSALVSAGHWLTPLEFLICQKELEKKGKKDNKKKDKKKEENKKDKKENSGAFELSLSTFEPLLKNADRDYRSIWLGLNEDKNYDQGYVHSLIKEDKCCELSMEIRKTVDEFMKLELEILKDALERDKNPKKRRRKKKKKPKGKGKKKKDKKEKPDPTGDRTLDDLFMELYKNGIIRDYEEVHLNDYISERSFAAFDLRQRLIDQPPSTGDVKDLILQLCILPLGSARIHQLGPLIKSVCLLGPEKSGKEFLARIICTETAAVMFDLSPENVAGKYPGKEGLKMLLHLVEKMSRALQPSVIFINGAEKTYYKKTPKTERHLDPKRMGKILKKILKRIKPKDQVLLLGISSRPWLANKRKLVKTYQKLILVPQVDYGTYFRIWQTLLSPYDSLPKKFDISCLAKISAGYSTETIMDTVNNIFTLSRIGCSSQEPYTHQEFLEELLKNSNIDQSVSLASAFACS</sequence>
<dbReference type="EMBL" id="AAZO01004549">
    <property type="status" value="NOT_ANNOTATED_CDS"/>
    <property type="molecule type" value="Genomic_DNA"/>
</dbReference>
<dbReference type="OMA" id="TSNMPWA"/>
<feature type="compositionally biased region" description="Basic residues" evidence="1">
    <location>
        <begin position="554"/>
        <end position="576"/>
    </location>
</feature>
<dbReference type="AlphaFoldDB" id="E0VQX7"/>
<dbReference type="Gene3D" id="3.40.50.300">
    <property type="entry name" value="P-loop containing nucleotide triphosphate hydrolases"/>
    <property type="match status" value="1"/>
</dbReference>
<dbReference type="PANTHER" id="PTHR14690:SF9">
    <property type="entry name" value="GH08353P"/>
    <property type="match status" value="1"/>
</dbReference>
<reference evidence="4" key="3">
    <citation type="submission" date="2021-02" db="UniProtKB">
        <authorList>
            <consortium name="EnsemblMetazoa"/>
        </authorList>
    </citation>
    <scope>IDENTIFICATION</scope>
    <source>
        <strain evidence="4">USDA</strain>
    </source>
</reference>
<proteinExistence type="predicted"/>
<feature type="compositionally biased region" description="Basic and acidic residues" evidence="1">
    <location>
        <begin position="577"/>
        <end position="586"/>
    </location>
</feature>
<dbReference type="Proteomes" id="UP000009046">
    <property type="component" value="Unassembled WGS sequence"/>
</dbReference>
<dbReference type="GO" id="GO:0005524">
    <property type="term" value="F:ATP binding"/>
    <property type="evidence" value="ECO:0007669"/>
    <property type="project" value="InterPro"/>
</dbReference>
<dbReference type="EMBL" id="DS235442">
    <property type="protein sequence ID" value="EEB15783.1"/>
    <property type="molecule type" value="Genomic_DNA"/>
</dbReference>
<dbReference type="EnsemblMetazoa" id="PHUM388680-RA">
    <property type="protein sequence ID" value="PHUM388680-PA"/>
    <property type="gene ID" value="PHUM388680"/>
</dbReference>
<dbReference type="InterPro" id="IPR027417">
    <property type="entry name" value="P-loop_NTPase"/>
</dbReference>
<dbReference type="GO" id="GO:0016887">
    <property type="term" value="F:ATP hydrolysis activity"/>
    <property type="evidence" value="ECO:0007669"/>
    <property type="project" value="InterPro"/>
</dbReference>
<feature type="region of interest" description="Disordered" evidence="1">
    <location>
        <begin position="454"/>
        <end position="473"/>
    </location>
</feature>
<evidence type="ECO:0000256" key="1">
    <source>
        <dbReference type="SAM" id="MobiDB-lite"/>
    </source>
</evidence>